<dbReference type="Proteomes" id="UP000256424">
    <property type="component" value="Unassembled WGS sequence"/>
</dbReference>
<keyword evidence="1" id="KW-1133">Transmembrane helix</keyword>
<dbReference type="OrthoDB" id="5329587at2"/>
<dbReference type="AlphaFoldDB" id="A0A3D8J9B2"/>
<feature type="transmembrane region" description="Helical" evidence="1">
    <location>
        <begin position="7"/>
        <end position="23"/>
    </location>
</feature>
<reference evidence="2 3" key="1">
    <citation type="submission" date="2018-04" db="EMBL/GenBank/DDBJ databases">
        <title>Novel Campyloabacter and Helicobacter Species and Strains.</title>
        <authorList>
            <person name="Mannion A.J."/>
            <person name="Shen Z."/>
            <person name="Fox J.G."/>
        </authorList>
    </citation>
    <scope>NUCLEOTIDE SEQUENCE [LARGE SCALE GENOMIC DNA]</scope>
    <source>
        <strain evidence="2 3">MIT 97-5075</strain>
    </source>
</reference>
<feature type="transmembrane region" description="Helical" evidence="1">
    <location>
        <begin position="72"/>
        <end position="88"/>
    </location>
</feature>
<feature type="transmembrane region" description="Helical" evidence="1">
    <location>
        <begin position="136"/>
        <end position="155"/>
    </location>
</feature>
<protein>
    <recommendedName>
        <fullName evidence="4">Rod shape-determining protein MreD</fullName>
    </recommendedName>
</protein>
<evidence type="ECO:0000256" key="1">
    <source>
        <dbReference type="SAM" id="Phobius"/>
    </source>
</evidence>
<sequence>MYKQARTTSLIIHILFVGFYIIYSSMSDIYQFLPPLLGILFVIFHKHSNDEQLFVSLLVFLCLTFYELHKSLTFGIMPIVFCITYFFIAKRLEALFSNNFLFMILYTAAIYLIYYAGTILCNVLFGIPALRLSSLFAYYLIIDCALALAYNYFIVKE</sequence>
<keyword evidence="1" id="KW-0812">Transmembrane</keyword>
<dbReference type="EMBL" id="NXLW01000002">
    <property type="protein sequence ID" value="RDU73441.1"/>
    <property type="molecule type" value="Genomic_DNA"/>
</dbReference>
<dbReference type="RefSeq" id="WP_104763634.1">
    <property type="nucleotide sequence ID" value="NZ_FZPM01000027.1"/>
</dbReference>
<keyword evidence="1" id="KW-0472">Membrane</keyword>
<organism evidence="2 3">
    <name type="scientific">Helicobacter aurati</name>
    <dbReference type="NCBI Taxonomy" id="137778"/>
    <lineage>
        <taxon>Bacteria</taxon>
        <taxon>Pseudomonadati</taxon>
        <taxon>Campylobacterota</taxon>
        <taxon>Epsilonproteobacteria</taxon>
        <taxon>Campylobacterales</taxon>
        <taxon>Helicobacteraceae</taxon>
        <taxon>Helicobacter</taxon>
    </lineage>
</organism>
<accession>A0A3D8J9B2</accession>
<comment type="caution">
    <text evidence="2">The sequence shown here is derived from an EMBL/GenBank/DDBJ whole genome shotgun (WGS) entry which is preliminary data.</text>
</comment>
<evidence type="ECO:0000313" key="2">
    <source>
        <dbReference type="EMBL" id="RDU73441.1"/>
    </source>
</evidence>
<feature type="transmembrane region" description="Helical" evidence="1">
    <location>
        <begin position="100"/>
        <end position="130"/>
    </location>
</feature>
<evidence type="ECO:0000313" key="3">
    <source>
        <dbReference type="Proteomes" id="UP000256424"/>
    </source>
</evidence>
<keyword evidence="3" id="KW-1185">Reference proteome</keyword>
<gene>
    <name evidence="2" type="ORF">CQA66_01915</name>
</gene>
<evidence type="ECO:0008006" key="4">
    <source>
        <dbReference type="Google" id="ProtNLM"/>
    </source>
</evidence>
<proteinExistence type="predicted"/>
<name>A0A3D8J9B2_9HELI</name>